<dbReference type="EMBL" id="CP036313">
    <property type="protein sequence ID" value="QBH14339.1"/>
    <property type="molecule type" value="Genomic_DNA"/>
</dbReference>
<gene>
    <name evidence="3" type="ORF">DO021_19700</name>
    <name evidence="2" type="ORF">EYB58_16300</name>
</gene>
<evidence type="ECO:0000313" key="3">
    <source>
        <dbReference type="EMBL" id="RAM00341.1"/>
    </source>
</evidence>
<dbReference type="AlphaFoldDB" id="A0A328F6Z8"/>
<reference evidence="3 4" key="1">
    <citation type="submission" date="2018-06" db="EMBL/GenBank/DDBJ databases">
        <title>Complete Genome Sequence of Desulfobacter hydrogenophilus (DSM3380).</title>
        <authorList>
            <person name="Marietou A."/>
            <person name="Schreiber L."/>
            <person name="Marshall I."/>
            <person name="Jorgensen B."/>
        </authorList>
    </citation>
    <scope>NUCLEOTIDE SEQUENCE [LARGE SCALE GENOMIC DNA]</scope>
    <source>
        <strain evidence="3 4">DSM 3380</strain>
    </source>
</reference>
<dbReference type="RefSeq" id="WP_111959859.1">
    <property type="nucleotide sequence ID" value="NZ_CP036313.1"/>
</dbReference>
<evidence type="ECO:0000313" key="2">
    <source>
        <dbReference type="EMBL" id="QBH14339.1"/>
    </source>
</evidence>
<dbReference type="OrthoDB" id="5518169at2"/>
<proteinExistence type="predicted"/>
<feature type="region of interest" description="Disordered" evidence="1">
    <location>
        <begin position="1"/>
        <end position="20"/>
    </location>
</feature>
<evidence type="ECO:0000313" key="5">
    <source>
        <dbReference type="Proteomes" id="UP000293902"/>
    </source>
</evidence>
<protein>
    <submittedName>
        <fullName evidence="3">Uncharacterized protein</fullName>
    </submittedName>
</protein>
<reference evidence="2 5" key="2">
    <citation type="submission" date="2019-02" db="EMBL/GenBank/DDBJ databases">
        <title>Complete genome sequence of Desulfobacter hydrogenophilus AcRS1.</title>
        <authorList>
            <person name="Marietou A."/>
            <person name="Lund M.B."/>
            <person name="Marshall I.P.G."/>
            <person name="Schreiber L."/>
            <person name="Jorgensen B."/>
        </authorList>
    </citation>
    <scope>NUCLEOTIDE SEQUENCE [LARGE SCALE GENOMIC DNA]</scope>
    <source>
        <strain evidence="2 5">AcRS1</strain>
    </source>
</reference>
<name>A0A328F6Z8_9BACT</name>
<evidence type="ECO:0000256" key="1">
    <source>
        <dbReference type="SAM" id="MobiDB-lite"/>
    </source>
</evidence>
<dbReference type="EMBL" id="QLNI01000052">
    <property type="protein sequence ID" value="RAM00341.1"/>
    <property type="molecule type" value="Genomic_DNA"/>
</dbReference>
<dbReference type="Proteomes" id="UP000248798">
    <property type="component" value="Unassembled WGS sequence"/>
</dbReference>
<organism evidence="3 4">
    <name type="scientific">Desulfobacter hydrogenophilus</name>
    <dbReference type="NCBI Taxonomy" id="2291"/>
    <lineage>
        <taxon>Bacteria</taxon>
        <taxon>Pseudomonadati</taxon>
        <taxon>Thermodesulfobacteriota</taxon>
        <taxon>Desulfobacteria</taxon>
        <taxon>Desulfobacterales</taxon>
        <taxon>Desulfobacteraceae</taxon>
        <taxon>Desulfobacter</taxon>
    </lineage>
</organism>
<evidence type="ECO:0000313" key="4">
    <source>
        <dbReference type="Proteomes" id="UP000248798"/>
    </source>
</evidence>
<dbReference type="Proteomes" id="UP000293902">
    <property type="component" value="Chromosome"/>
</dbReference>
<accession>A0A328F6Z8</accession>
<sequence length="289" mass="31236">MTLPHTNITPIPETEPPAVPSLWNTRYTEIDENFTDLEERVAQNESDLDGVDVDMQNAVNAGLSVAMDAAGLANRELERFKTVRMQEGDVTILNRGVISGCAVTRVPDEASGGTRNLDFAGGKAFGFGTVFGKSAQEDATVVPSNDGAASAVCYVYLVIDNSGVVQCDCTALGESVPDNGIELYRVTVPAGNNETTDPYLAAVTLTDTRRLEPQWPLIASNPAWAYIALQNILPDGEYAVYTEITSFVGGEQQCGRARVEDRLKNGFKLYITGAADTVRVRYTATRIRT</sequence>
<keyword evidence="5" id="KW-1185">Reference proteome</keyword>